<dbReference type="AlphaFoldDB" id="A0AAW0BSN9"/>
<sequence>MYGPGYNYTATSSKTQRNFPAVTGGRGGAGGKSNKYGGSGGVGEAPRMAVEYAQYFSAVNGGDGGEGGFGADQGGLGGVGQGPRFSQKLVPTDAAVRVRIPRVSVKDFCRSYNVSATICKLLSDQGFETAGALLETDDYTLSDIGFKQGQIAELKRALGQFVAYASASTSSRK</sequence>
<proteinExistence type="predicted"/>
<gene>
    <name evidence="1" type="ORF">R3P38DRAFT_2932121</name>
</gene>
<evidence type="ECO:0008006" key="3">
    <source>
        <dbReference type="Google" id="ProtNLM"/>
    </source>
</evidence>
<dbReference type="EMBL" id="JAWWNJ010000026">
    <property type="protein sequence ID" value="KAK7029876.1"/>
    <property type="molecule type" value="Genomic_DNA"/>
</dbReference>
<accession>A0AAW0BSN9</accession>
<evidence type="ECO:0000313" key="1">
    <source>
        <dbReference type="EMBL" id="KAK7029876.1"/>
    </source>
</evidence>
<organism evidence="1 2">
    <name type="scientific">Favolaschia claudopus</name>
    <dbReference type="NCBI Taxonomy" id="2862362"/>
    <lineage>
        <taxon>Eukaryota</taxon>
        <taxon>Fungi</taxon>
        <taxon>Dikarya</taxon>
        <taxon>Basidiomycota</taxon>
        <taxon>Agaricomycotina</taxon>
        <taxon>Agaricomycetes</taxon>
        <taxon>Agaricomycetidae</taxon>
        <taxon>Agaricales</taxon>
        <taxon>Marasmiineae</taxon>
        <taxon>Mycenaceae</taxon>
        <taxon>Favolaschia</taxon>
    </lineage>
</organism>
<name>A0AAW0BSN9_9AGAR</name>
<reference evidence="1 2" key="1">
    <citation type="journal article" date="2024" name="J Genomics">
        <title>Draft genome sequencing and assembly of Favolaschia claudopus CIRM-BRFM 2984 isolated from oak limbs.</title>
        <authorList>
            <person name="Navarro D."/>
            <person name="Drula E."/>
            <person name="Chaduli D."/>
            <person name="Cazenave R."/>
            <person name="Ahrendt S."/>
            <person name="Wang J."/>
            <person name="Lipzen A."/>
            <person name="Daum C."/>
            <person name="Barry K."/>
            <person name="Grigoriev I.V."/>
            <person name="Favel A."/>
            <person name="Rosso M.N."/>
            <person name="Martin F."/>
        </authorList>
    </citation>
    <scope>NUCLEOTIDE SEQUENCE [LARGE SCALE GENOMIC DNA]</scope>
    <source>
        <strain evidence="1 2">CIRM-BRFM 2984</strain>
    </source>
</reference>
<comment type="caution">
    <text evidence="1">The sequence shown here is derived from an EMBL/GenBank/DDBJ whole genome shotgun (WGS) entry which is preliminary data.</text>
</comment>
<protein>
    <recommendedName>
        <fullName evidence="3">SAM domain-containing protein</fullName>
    </recommendedName>
</protein>
<dbReference type="Proteomes" id="UP001362999">
    <property type="component" value="Unassembled WGS sequence"/>
</dbReference>
<evidence type="ECO:0000313" key="2">
    <source>
        <dbReference type="Proteomes" id="UP001362999"/>
    </source>
</evidence>
<keyword evidence="2" id="KW-1185">Reference proteome</keyword>